<reference evidence="2" key="1">
    <citation type="submission" date="2022-11" db="EMBL/GenBank/DDBJ databases">
        <title>Lacinutrix neustonica HL-RS19T sp. nov., isolated from the surface microlayer sample of brackish Lake Shihwa.</title>
        <authorList>
            <person name="Choi J.Y."/>
            <person name="Hwang C.Y."/>
        </authorList>
    </citation>
    <scope>NUCLEOTIDE SEQUENCE</scope>
    <source>
        <strain evidence="2">HL-RS19</strain>
    </source>
</reference>
<dbReference type="AlphaFoldDB" id="A0A9E8SH91"/>
<accession>A0A9E8SH91</accession>
<evidence type="ECO:0000256" key="1">
    <source>
        <dbReference type="SAM" id="MobiDB-lite"/>
    </source>
</evidence>
<dbReference type="Proteomes" id="UP001164705">
    <property type="component" value="Chromosome"/>
</dbReference>
<evidence type="ECO:0000313" key="2">
    <source>
        <dbReference type="EMBL" id="WAC02465.1"/>
    </source>
</evidence>
<dbReference type="EMBL" id="CP113088">
    <property type="protein sequence ID" value="WAC02465.1"/>
    <property type="molecule type" value="Genomic_DNA"/>
</dbReference>
<protein>
    <submittedName>
        <fullName evidence="2">Uncharacterized protein</fullName>
    </submittedName>
</protein>
<feature type="region of interest" description="Disordered" evidence="1">
    <location>
        <begin position="160"/>
        <end position="187"/>
    </location>
</feature>
<name>A0A9E8SH91_9FLAO</name>
<keyword evidence="3" id="KW-1185">Reference proteome</keyword>
<organism evidence="2 3">
    <name type="scientific">Lacinutrix neustonica</name>
    <dbReference type="NCBI Taxonomy" id="2980107"/>
    <lineage>
        <taxon>Bacteria</taxon>
        <taxon>Pseudomonadati</taxon>
        <taxon>Bacteroidota</taxon>
        <taxon>Flavobacteriia</taxon>
        <taxon>Flavobacteriales</taxon>
        <taxon>Flavobacteriaceae</taxon>
        <taxon>Lacinutrix</taxon>
    </lineage>
</organism>
<gene>
    <name evidence="2" type="ORF">N7U66_01775</name>
</gene>
<evidence type="ECO:0000313" key="3">
    <source>
        <dbReference type="Proteomes" id="UP001164705"/>
    </source>
</evidence>
<dbReference type="KEGG" id="lnu:N7U66_01775"/>
<sequence length="200" mass="23288">MGNFKTDSEIEALNEVDLVAEIKSIKELLFYNEFASNQDKLEHEAYWQKLNNRLKTLRKTQLKERLSVGRHVVAQDNTIPHNGRKLGPPDIIGELTEDDLRQILEASKDLEKHDPQVKHSLQAILTRREQELDALAIQNNHAEGPQGDLLNQGHYNAERRRLSRPAHNQAWTENETERQHYGSQRNRKPLRESMVLFLFL</sequence>
<dbReference type="RefSeq" id="WP_267677063.1">
    <property type="nucleotide sequence ID" value="NZ_CP113088.1"/>
</dbReference>
<proteinExistence type="predicted"/>